<reference evidence="3" key="1">
    <citation type="journal article" date="2017" name="Proc. Natl. Acad. Sci. U.S.A.">
        <title>Simulation of Deepwater Horizon oil plume reveals substrate specialization within a complex community of hydrocarbon degraders.</title>
        <authorList>
            <person name="Hu P."/>
            <person name="Dubinsky E.A."/>
            <person name="Probst A.J."/>
            <person name="Wang J."/>
            <person name="Sieber C.M.K."/>
            <person name="Tom L.M."/>
            <person name="Gardinali P."/>
            <person name="Banfield J.F."/>
            <person name="Atlas R.M."/>
            <person name="Andersen G.L."/>
        </authorList>
    </citation>
    <scope>NUCLEOTIDE SEQUENCE [LARGE SCALE GENOMIC DNA]</scope>
</reference>
<dbReference type="PROSITE" id="PS50883">
    <property type="entry name" value="EAL"/>
    <property type="match status" value="1"/>
</dbReference>
<name>A0A1Y5HZ96_OLEAN</name>
<dbReference type="AlphaFoldDB" id="A0A1Y5HZ96"/>
<accession>A0A1Y5HZ96</accession>
<organism evidence="2 3">
    <name type="scientific">Oleispira antarctica</name>
    <dbReference type="NCBI Taxonomy" id="188908"/>
    <lineage>
        <taxon>Bacteria</taxon>
        <taxon>Pseudomonadati</taxon>
        <taxon>Pseudomonadota</taxon>
        <taxon>Gammaproteobacteria</taxon>
        <taxon>Oceanospirillales</taxon>
        <taxon>Oceanospirillaceae</taxon>
        <taxon>Oleispira</taxon>
    </lineage>
</organism>
<feature type="domain" description="EAL" evidence="1">
    <location>
        <begin position="1"/>
        <end position="49"/>
    </location>
</feature>
<sequence length="62" mass="7019">MNLETTAEGVEDKRCMDKIKQLGCDRVQGYYFSHPLVLEDLLMRAEQEFAPLTQASVINGNT</sequence>
<evidence type="ECO:0000313" key="2">
    <source>
        <dbReference type="EMBL" id="OUS40382.1"/>
    </source>
</evidence>
<gene>
    <name evidence="2" type="ORF">A9R00_06340</name>
</gene>
<protein>
    <recommendedName>
        <fullName evidence="1">EAL domain-containing protein</fullName>
    </recommendedName>
</protein>
<evidence type="ECO:0000313" key="3">
    <source>
        <dbReference type="Proteomes" id="UP000227088"/>
    </source>
</evidence>
<dbReference type="EMBL" id="MABE01000356">
    <property type="protein sequence ID" value="OUS40382.1"/>
    <property type="molecule type" value="Genomic_DNA"/>
</dbReference>
<dbReference type="InterPro" id="IPR035919">
    <property type="entry name" value="EAL_sf"/>
</dbReference>
<dbReference type="Gene3D" id="3.20.20.450">
    <property type="entry name" value="EAL domain"/>
    <property type="match status" value="1"/>
</dbReference>
<dbReference type="InterPro" id="IPR001633">
    <property type="entry name" value="EAL_dom"/>
</dbReference>
<dbReference type="Pfam" id="PF00563">
    <property type="entry name" value="EAL"/>
    <property type="match status" value="1"/>
</dbReference>
<evidence type="ECO:0000259" key="1">
    <source>
        <dbReference type="PROSITE" id="PS50883"/>
    </source>
</evidence>
<proteinExistence type="predicted"/>
<dbReference type="Proteomes" id="UP000227088">
    <property type="component" value="Unassembled WGS sequence"/>
</dbReference>
<dbReference type="SUPFAM" id="SSF141868">
    <property type="entry name" value="EAL domain-like"/>
    <property type="match status" value="1"/>
</dbReference>
<comment type="caution">
    <text evidence="2">The sequence shown here is derived from an EMBL/GenBank/DDBJ whole genome shotgun (WGS) entry which is preliminary data.</text>
</comment>